<name>A0A089MUX5_PAEBO</name>
<dbReference type="InterPro" id="IPR000192">
    <property type="entry name" value="Aminotrans_V_dom"/>
</dbReference>
<dbReference type="HOGENOM" id="CLU_003433_0_2_9"/>
<sequence length="383" mass="41967">MLYWDYAAAAPPYDEVVQTLEQVMRQHYANPSSLHRAGTEADKLIKRAREVCAAALDVQPKEIMFTSGATESNNLAVKGAALQYQSRGRHIITTELEHPSVYESCLQLQQLGWEITFVPPDSSGVVDPSRIAAAVRPDTVLVSVMHVNNEIGTVQPLQEIGRQVKAVNRRTLFHVDGVQGYGKLETRLKEWQADLYSLSAHKIRGPRGTGILYVREGVTLFPLLTGGSQEMGNRAGTENVPNIVAAAKAVRMSGERRQEFSTRITPFKKRLEDYISGIPELVLNSRGDGAPHIVHFSYPGMKGEVMARRLEELGMAVATRSACSSRLAEPSRVLLSMGRDRAAALGGIRISLGDSHTKQDVEQLEQALFAAVQSLKIAEGGVK</sequence>
<evidence type="ECO:0000259" key="3">
    <source>
        <dbReference type="Pfam" id="PF00266"/>
    </source>
</evidence>
<dbReference type="AlphaFoldDB" id="A0A089MUX5"/>
<dbReference type="InterPro" id="IPR015424">
    <property type="entry name" value="PyrdxlP-dep_Trfase"/>
</dbReference>
<dbReference type="PIRSF" id="PIRSF005572">
    <property type="entry name" value="NifS"/>
    <property type="match status" value="1"/>
</dbReference>
<dbReference type="InterPro" id="IPR015422">
    <property type="entry name" value="PyrdxlP-dep_Trfase_small"/>
</dbReference>
<dbReference type="SUPFAM" id="SSF53383">
    <property type="entry name" value="PLP-dependent transferases"/>
    <property type="match status" value="1"/>
</dbReference>
<comment type="cofactor">
    <cofactor evidence="1">
        <name>pyridoxal 5'-phosphate</name>
        <dbReference type="ChEBI" id="CHEBI:597326"/>
    </cofactor>
</comment>
<dbReference type="InterPro" id="IPR016454">
    <property type="entry name" value="Cysteine_dSase"/>
</dbReference>
<evidence type="ECO:0000313" key="4">
    <source>
        <dbReference type="EMBL" id="AIQ60249.1"/>
    </source>
</evidence>
<dbReference type="InterPro" id="IPR015421">
    <property type="entry name" value="PyrdxlP-dep_Trfase_major"/>
</dbReference>
<evidence type="ECO:0000256" key="2">
    <source>
        <dbReference type="ARBA" id="ARBA00022898"/>
    </source>
</evidence>
<dbReference type="Gene3D" id="3.40.640.10">
    <property type="entry name" value="Type I PLP-dependent aspartate aminotransferase-like (Major domain)"/>
    <property type="match status" value="1"/>
</dbReference>
<proteinExistence type="predicted"/>
<gene>
    <name evidence="4" type="ORF">PBOR_27360</name>
</gene>
<dbReference type="GO" id="GO:0003824">
    <property type="term" value="F:catalytic activity"/>
    <property type="evidence" value="ECO:0007669"/>
    <property type="project" value="UniProtKB-ARBA"/>
</dbReference>
<dbReference type="OrthoDB" id="9808002at2"/>
<dbReference type="Gene3D" id="1.10.260.50">
    <property type="match status" value="1"/>
</dbReference>
<dbReference type="RefSeq" id="WP_042216763.1">
    <property type="nucleotide sequence ID" value="NZ_CP009285.1"/>
</dbReference>
<dbReference type="PANTHER" id="PTHR11601">
    <property type="entry name" value="CYSTEINE DESULFURYLASE FAMILY MEMBER"/>
    <property type="match status" value="1"/>
</dbReference>
<keyword evidence="5" id="KW-1185">Reference proteome</keyword>
<protein>
    <submittedName>
        <fullName evidence="4">Cysteine desulfurase</fullName>
    </submittedName>
</protein>
<dbReference type="Gene3D" id="3.90.1150.10">
    <property type="entry name" value="Aspartate Aminotransferase, domain 1"/>
    <property type="match status" value="1"/>
</dbReference>
<evidence type="ECO:0000256" key="1">
    <source>
        <dbReference type="ARBA" id="ARBA00001933"/>
    </source>
</evidence>
<reference evidence="4" key="1">
    <citation type="submission" date="2014-08" db="EMBL/GenBank/DDBJ databases">
        <title>Comparative genomics of the Paenibacillus odorifer group.</title>
        <authorList>
            <person name="den Bakker H.C."/>
            <person name="Tsai Y.-C.Y.-C."/>
            <person name="Martin N."/>
            <person name="Korlach J."/>
            <person name="Wiedmann M."/>
        </authorList>
    </citation>
    <scope>NUCLEOTIDE SEQUENCE [LARGE SCALE GENOMIC DNA]</scope>
    <source>
        <strain evidence="4">DSM 13188</strain>
    </source>
</reference>
<keyword evidence="2" id="KW-0663">Pyridoxal phosphate</keyword>
<dbReference type="Proteomes" id="UP000029518">
    <property type="component" value="Chromosome"/>
</dbReference>
<feature type="domain" description="Aminotransferase class V" evidence="3">
    <location>
        <begin position="3"/>
        <end position="364"/>
    </location>
</feature>
<dbReference type="PANTHER" id="PTHR11601:SF50">
    <property type="entry name" value="CYSTEINE DESULFURASE ISCS 2-RELATED"/>
    <property type="match status" value="1"/>
</dbReference>
<dbReference type="Pfam" id="PF00266">
    <property type="entry name" value="Aminotran_5"/>
    <property type="match status" value="1"/>
</dbReference>
<accession>A0A089MUX5</accession>
<organism evidence="4 5">
    <name type="scientific">Paenibacillus borealis</name>
    <dbReference type="NCBI Taxonomy" id="160799"/>
    <lineage>
        <taxon>Bacteria</taxon>
        <taxon>Bacillati</taxon>
        <taxon>Bacillota</taxon>
        <taxon>Bacilli</taxon>
        <taxon>Bacillales</taxon>
        <taxon>Paenibacillaceae</taxon>
        <taxon>Paenibacillus</taxon>
    </lineage>
</organism>
<dbReference type="EMBL" id="CP009285">
    <property type="protein sequence ID" value="AIQ60249.1"/>
    <property type="molecule type" value="Genomic_DNA"/>
</dbReference>
<evidence type="ECO:0000313" key="5">
    <source>
        <dbReference type="Proteomes" id="UP000029518"/>
    </source>
</evidence>
<dbReference type="KEGG" id="pbd:PBOR_27360"/>